<name>A0A9N9SET0_PHACE</name>
<evidence type="ECO:0000259" key="3">
    <source>
        <dbReference type="Pfam" id="PF07258"/>
    </source>
</evidence>
<dbReference type="AlphaFoldDB" id="A0A9N9SET0"/>
<comment type="similarity">
    <text evidence="2">Belongs to the COMM domain-containing protein 5 family.</text>
</comment>
<evidence type="ECO:0000313" key="5">
    <source>
        <dbReference type="Proteomes" id="UP001153737"/>
    </source>
</evidence>
<dbReference type="GO" id="GO:0005634">
    <property type="term" value="C:nucleus"/>
    <property type="evidence" value="ECO:0007669"/>
    <property type="project" value="TreeGrafter"/>
</dbReference>
<feature type="domain" description="COMM" evidence="3">
    <location>
        <begin position="118"/>
        <end position="173"/>
    </location>
</feature>
<dbReference type="InterPro" id="IPR037357">
    <property type="entry name" value="COMMD5"/>
</dbReference>
<keyword evidence="5" id="KW-1185">Reference proteome</keyword>
<reference evidence="4" key="1">
    <citation type="submission" date="2022-01" db="EMBL/GenBank/DDBJ databases">
        <authorList>
            <person name="King R."/>
        </authorList>
    </citation>
    <scope>NUCLEOTIDE SEQUENCE</scope>
</reference>
<accession>A0A9N9SET0</accession>
<dbReference type="PANTHER" id="PTHR15666">
    <property type="entry name" value="COMM DOMAIN CONTAINING PROTEIN 5"/>
    <property type="match status" value="1"/>
</dbReference>
<dbReference type="Proteomes" id="UP001153737">
    <property type="component" value="Chromosome 14"/>
</dbReference>
<dbReference type="InterPro" id="IPR017920">
    <property type="entry name" value="COMM"/>
</dbReference>
<protein>
    <recommendedName>
        <fullName evidence="1">COMM domain-containing protein 5</fullName>
    </recommendedName>
</protein>
<evidence type="ECO:0000256" key="2">
    <source>
        <dbReference type="ARBA" id="ARBA00093452"/>
    </source>
</evidence>
<dbReference type="OrthoDB" id="203754at2759"/>
<evidence type="ECO:0000256" key="1">
    <source>
        <dbReference type="ARBA" id="ARBA00016556"/>
    </source>
</evidence>
<proteinExistence type="inferred from homology"/>
<reference evidence="4" key="2">
    <citation type="submission" date="2022-10" db="EMBL/GenBank/DDBJ databases">
        <authorList>
            <consortium name="ENA_rothamsted_submissions"/>
            <consortium name="culmorum"/>
            <person name="King R."/>
        </authorList>
    </citation>
    <scope>NUCLEOTIDE SEQUENCE</scope>
</reference>
<evidence type="ECO:0000313" key="4">
    <source>
        <dbReference type="EMBL" id="CAG9816773.1"/>
    </source>
</evidence>
<organism evidence="4 5">
    <name type="scientific">Phaedon cochleariae</name>
    <name type="common">Mustard beetle</name>
    <dbReference type="NCBI Taxonomy" id="80249"/>
    <lineage>
        <taxon>Eukaryota</taxon>
        <taxon>Metazoa</taxon>
        <taxon>Ecdysozoa</taxon>
        <taxon>Arthropoda</taxon>
        <taxon>Hexapoda</taxon>
        <taxon>Insecta</taxon>
        <taxon>Pterygota</taxon>
        <taxon>Neoptera</taxon>
        <taxon>Endopterygota</taxon>
        <taxon>Coleoptera</taxon>
        <taxon>Polyphaga</taxon>
        <taxon>Cucujiformia</taxon>
        <taxon>Chrysomeloidea</taxon>
        <taxon>Chrysomelidae</taxon>
        <taxon>Chrysomelinae</taxon>
        <taxon>Chrysomelini</taxon>
        <taxon>Phaedon</taxon>
    </lineage>
</organism>
<dbReference type="EMBL" id="OU896720">
    <property type="protein sequence ID" value="CAG9816773.1"/>
    <property type="molecule type" value="Genomic_DNA"/>
</dbReference>
<dbReference type="Pfam" id="PF07258">
    <property type="entry name" value="COMM_domain"/>
    <property type="match status" value="1"/>
</dbReference>
<dbReference type="PANTHER" id="PTHR15666:SF1">
    <property type="entry name" value="COMM DOMAIN-CONTAINING PROTEIN 5"/>
    <property type="match status" value="1"/>
</dbReference>
<sequence length="187" mass="21493">MNLSEVSKSSMSLVQDFPSEYRSKIMKMALLSFSPTGQDHAKFIDDFSKVSNIPKEHIYEVLGVYIGIIRLLMENNDAEFSHKLTEIGFSNDFLGKLSFTENREEIVNNLMTKKTTDFGKLSSIKWRIDISLSNSALMKKIPANVVFSITLKNKKKYIMEVEAREFHKLRFNVALLLKEMSLLKSIK</sequence>
<gene>
    <name evidence="4" type="ORF">PHAECO_LOCUS4139</name>
</gene>